<dbReference type="EMBL" id="GBRH01161769">
    <property type="protein sequence ID" value="JAE36127.1"/>
    <property type="molecule type" value="Transcribed_RNA"/>
</dbReference>
<sequence>MASTAAMPARVAVKIAALLETRGPMRHLYGELAPLLQQLREQEQGAPLPLADALAARRVLLRAVHDGSKIQKVPLLLTPMIIEFSYSCQCDNSTGIQCIFLKHAAV</sequence>
<reference evidence="1" key="1">
    <citation type="submission" date="2014-09" db="EMBL/GenBank/DDBJ databases">
        <authorList>
            <person name="Magalhaes I.L.F."/>
            <person name="Oliveira U."/>
            <person name="Santos F.R."/>
            <person name="Vidigal T.H.D.A."/>
            <person name="Brescovit A.D."/>
            <person name="Santos A.J."/>
        </authorList>
    </citation>
    <scope>NUCLEOTIDE SEQUENCE</scope>
    <source>
        <tissue evidence="1">Shoot tissue taken approximately 20 cm above the soil surface</tissue>
    </source>
</reference>
<name>A0A0A9HHD0_ARUDO</name>
<protein>
    <submittedName>
        <fullName evidence="1">Uncharacterized protein</fullName>
    </submittedName>
</protein>
<organism evidence="1">
    <name type="scientific">Arundo donax</name>
    <name type="common">Giant reed</name>
    <name type="synonym">Donax arundinaceus</name>
    <dbReference type="NCBI Taxonomy" id="35708"/>
    <lineage>
        <taxon>Eukaryota</taxon>
        <taxon>Viridiplantae</taxon>
        <taxon>Streptophyta</taxon>
        <taxon>Embryophyta</taxon>
        <taxon>Tracheophyta</taxon>
        <taxon>Spermatophyta</taxon>
        <taxon>Magnoliopsida</taxon>
        <taxon>Liliopsida</taxon>
        <taxon>Poales</taxon>
        <taxon>Poaceae</taxon>
        <taxon>PACMAD clade</taxon>
        <taxon>Arundinoideae</taxon>
        <taxon>Arundineae</taxon>
        <taxon>Arundo</taxon>
    </lineage>
</organism>
<dbReference type="AlphaFoldDB" id="A0A0A9HHD0"/>
<proteinExistence type="predicted"/>
<accession>A0A0A9HHD0</accession>
<evidence type="ECO:0000313" key="1">
    <source>
        <dbReference type="EMBL" id="JAE36127.1"/>
    </source>
</evidence>
<reference evidence="1" key="2">
    <citation type="journal article" date="2015" name="Data Brief">
        <title>Shoot transcriptome of the giant reed, Arundo donax.</title>
        <authorList>
            <person name="Barrero R.A."/>
            <person name="Guerrero F.D."/>
            <person name="Moolhuijzen P."/>
            <person name="Goolsby J.A."/>
            <person name="Tidwell J."/>
            <person name="Bellgard S.E."/>
            <person name="Bellgard M.I."/>
        </authorList>
    </citation>
    <scope>NUCLEOTIDE SEQUENCE</scope>
    <source>
        <tissue evidence="1">Shoot tissue taken approximately 20 cm above the soil surface</tissue>
    </source>
</reference>